<dbReference type="Proteomes" id="UP001487305">
    <property type="component" value="Unassembled WGS sequence"/>
</dbReference>
<keyword evidence="2" id="KW-0812">Transmembrane</keyword>
<evidence type="ECO:0000256" key="2">
    <source>
        <dbReference type="SAM" id="Phobius"/>
    </source>
</evidence>
<feature type="compositionally biased region" description="Acidic residues" evidence="1">
    <location>
        <begin position="127"/>
        <end position="140"/>
    </location>
</feature>
<keyword evidence="4" id="KW-1185">Reference proteome</keyword>
<dbReference type="RefSeq" id="WP_102374769.1">
    <property type="nucleotide sequence ID" value="NZ_JBBNOP010000003.1"/>
</dbReference>
<feature type="compositionally biased region" description="Basic and acidic residues" evidence="1">
    <location>
        <begin position="152"/>
        <end position="161"/>
    </location>
</feature>
<keyword evidence="2" id="KW-0472">Membrane</keyword>
<feature type="compositionally biased region" description="Acidic residues" evidence="1">
    <location>
        <begin position="81"/>
        <end position="94"/>
    </location>
</feature>
<proteinExistence type="predicted"/>
<evidence type="ECO:0000313" key="3">
    <source>
        <dbReference type="EMBL" id="MEQ3362260.1"/>
    </source>
</evidence>
<dbReference type="InterPro" id="IPR029052">
    <property type="entry name" value="Metallo-depent_PP-like"/>
</dbReference>
<organism evidence="3 4">
    <name type="scientific">Raoultibacter massiliensis</name>
    <dbReference type="NCBI Taxonomy" id="1852371"/>
    <lineage>
        <taxon>Bacteria</taxon>
        <taxon>Bacillati</taxon>
        <taxon>Actinomycetota</taxon>
        <taxon>Coriobacteriia</taxon>
        <taxon>Eggerthellales</taxon>
        <taxon>Eggerthellaceae</taxon>
        <taxon>Raoultibacter</taxon>
    </lineage>
</organism>
<comment type="caution">
    <text evidence="3">The sequence shown here is derived from an EMBL/GenBank/DDBJ whole genome shotgun (WGS) entry which is preliminary data.</text>
</comment>
<sequence length="323" mass="33735">MSNVSREKIALVVFVGLIAVSLCGLIGYLAIGHSWNVAASNIDDAAGRMDGYTAIVFKGTVDPEAAEKNGSGTKPGKGETGESDTAEEIADDVESGLSGLERSKKATDASGADGLGSDRKPISSDPLSDDGDGEDAADPEESGRRHAAGGDGLKDDARADSDSTGSNPNPGSGSSGSSSAAKKKIPIDITEVEQSYLDKNATVFTIDSENLGKYLEGTILKKGDHRFGIFSVTPRMTKKAIEQQVEYFEKYNVDFIVALTPDKEILEDIAGIDIVISTQDEGLFVMGETINGTFYVNAPQLGSAGIILISPSNVVSAKVMQSS</sequence>
<reference evidence="3 4" key="1">
    <citation type="submission" date="2024-04" db="EMBL/GenBank/DDBJ databases">
        <title>Human intestinal bacterial collection.</title>
        <authorList>
            <person name="Pauvert C."/>
            <person name="Hitch T.C.A."/>
            <person name="Clavel T."/>
        </authorList>
    </citation>
    <scope>NUCLEOTIDE SEQUENCE [LARGE SCALE GENOMIC DNA]</scope>
    <source>
        <strain evidence="3 4">CLA-KB-H42</strain>
    </source>
</reference>
<evidence type="ECO:0000256" key="1">
    <source>
        <dbReference type="SAM" id="MobiDB-lite"/>
    </source>
</evidence>
<name>A0ABV1JAZ5_9ACTN</name>
<dbReference type="EMBL" id="JBBNOP010000003">
    <property type="protein sequence ID" value="MEQ3362260.1"/>
    <property type="molecule type" value="Genomic_DNA"/>
</dbReference>
<feature type="region of interest" description="Disordered" evidence="1">
    <location>
        <begin position="63"/>
        <end position="182"/>
    </location>
</feature>
<feature type="transmembrane region" description="Helical" evidence="2">
    <location>
        <begin position="9"/>
        <end position="31"/>
    </location>
</feature>
<gene>
    <name evidence="3" type="ORF">AAA083_04640</name>
</gene>
<evidence type="ECO:0000313" key="4">
    <source>
        <dbReference type="Proteomes" id="UP001487305"/>
    </source>
</evidence>
<keyword evidence="2" id="KW-1133">Transmembrane helix</keyword>
<dbReference type="SUPFAM" id="SSF56300">
    <property type="entry name" value="Metallo-dependent phosphatases"/>
    <property type="match status" value="1"/>
</dbReference>
<accession>A0ABV1JAZ5</accession>
<protein>
    <submittedName>
        <fullName evidence="3">Alcohol dehydrogenase</fullName>
    </submittedName>
</protein>
<feature type="compositionally biased region" description="Low complexity" evidence="1">
    <location>
        <begin position="162"/>
        <end position="179"/>
    </location>
</feature>